<reference evidence="8" key="1">
    <citation type="submission" date="2018-05" db="EMBL/GenBank/DDBJ databases">
        <authorList>
            <person name="Lanie J.A."/>
            <person name="Ng W.-L."/>
            <person name="Kazmierczak K.M."/>
            <person name="Andrzejewski T.M."/>
            <person name="Davidsen T.M."/>
            <person name="Wayne K.J."/>
            <person name="Tettelin H."/>
            <person name="Glass J.I."/>
            <person name="Rusch D."/>
            <person name="Podicherti R."/>
            <person name="Tsui H.-C.T."/>
            <person name="Winkler M.E."/>
        </authorList>
    </citation>
    <scope>NUCLEOTIDE SEQUENCE</scope>
</reference>
<keyword evidence="4" id="KW-0411">Iron-sulfur</keyword>
<accession>A0A382QVL1</accession>
<evidence type="ECO:0000256" key="3">
    <source>
        <dbReference type="ARBA" id="ARBA00023004"/>
    </source>
</evidence>
<proteinExistence type="predicted"/>
<keyword evidence="3" id="KW-0408">Iron</keyword>
<evidence type="ECO:0000256" key="1">
    <source>
        <dbReference type="ARBA" id="ARBA00022714"/>
    </source>
</evidence>
<dbReference type="GO" id="GO:0016020">
    <property type="term" value="C:membrane"/>
    <property type="evidence" value="ECO:0007669"/>
    <property type="project" value="InterPro"/>
</dbReference>
<evidence type="ECO:0000256" key="5">
    <source>
        <dbReference type="ARBA" id="ARBA00023157"/>
    </source>
</evidence>
<evidence type="ECO:0000259" key="7">
    <source>
        <dbReference type="PROSITE" id="PS51296"/>
    </source>
</evidence>
<keyword evidence="2" id="KW-0479">Metal-binding</keyword>
<dbReference type="PANTHER" id="PTHR10134">
    <property type="entry name" value="CYTOCHROME B-C1 COMPLEX SUBUNIT RIESKE, MITOCHONDRIAL"/>
    <property type="match status" value="1"/>
</dbReference>
<protein>
    <recommendedName>
        <fullName evidence="7">Rieske domain-containing protein</fullName>
    </recommendedName>
</protein>
<dbReference type="AlphaFoldDB" id="A0A382QVL1"/>
<evidence type="ECO:0000256" key="6">
    <source>
        <dbReference type="ARBA" id="ARBA00034078"/>
    </source>
</evidence>
<dbReference type="CDD" id="cd03467">
    <property type="entry name" value="Rieske"/>
    <property type="match status" value="1"/>
</dbReference>
<comment type="cofactor">
    <cofactor evidence="6">
        <name>[2Fe-2S] cluster</name>
        <dbReference type="ChEBI" id="CHEBI:190135"/>
    </cofactor>
</comment>
<dbReference type="PROSITE" id="PS51318">
    <property type="entry name" value="TAT"/>
    <property type="match status" value="1"/>
</dbReference>
<keyword evidence="1" id="KW-0001">2Fe-2S</keyword>
<evidence type="ECO:0000256" key="4">
    <source>
        <dbReference type="ARBA" id="ARBA00023014"/>
    </source>
</evidence>
<evidence type="ECO:0000313" key="8">
    <source>
        <dbReference type="EMBL" id="SVC89486.1"/>
    </source>
</evidence>
<dbReference type="InterPro" id="IPR017941">
    <property type="entry name" value="Rieske_2Fe-2S"/>
</dbReference>
<dbReference type="EMBL" id="UINC01117215">
    <property type="protein sequence ID" value="SVC89486.1"/>
    <property type="molecule type" value="Genomic_DNA"/>
</dbReference>
<dbReference type="GO" id="GO:0046872">
    <property type="term" value="F:metal ion binding"/>
    <property type="evidence" value="ECO:0007669"/>
    <property type="project" value="UniProtKB-KW"/>
</dbReference>
<dbReference type="SUPFAM" id="SSF50022">
    <property type="entry name" value="ISP domain"/>
    <property type="match status" value="1"/>
</dbReference>
<dbReference type="PRINTS" id="PR00162">
    <property type="entry name" value="RIESKE"/>
</dbReference>
<gene>
    <name evidence="8" type="ORF">METZ01_LOCUS342340</name>
</gene>
<sequence length="144" mass="15118">MPDTNQSRRSFLKETILLGAGLSAGVLGCATGLRMITLLSQDGCIVVDTSEVKELAVVGGAVQLGSELMGDPLFLIRTGVAEYRALSSVCTHLGCQVRKTRFGFRCPCHGSGFDTKGQVVTGPANEPLASYVLEVSGTVVTIQL</sequence>
<keyword evidence="5" id="KW-1015">Disulfide bond</keyword>
<dbReference type="InterPro" id="IPR005805">
    <property type="entry name" value="Rieske_Fe-S_prot_C"/>
</dbReference>
<dbReference type="GO" id="GO:0051537">
    <property type="term" value="F:2 iron, 2 sulfur cluster binding"/>
    <property type="evidence" value="ECO:0007669"/>
    <property type="project" value="UniProtKB-KW"/>
</dbReference>
<dbReference type="PROSITE" id="PS51296">
    <property type="entry name" value="RIESKE"/>
    <property type="match status" value="1"/>
</dbReference>
<name>A0A382QVL1_9ZZZZ</name>
<feature type="domain" description="Rieske" evidence="7">
    <location>
        <begin position="55"/>
        <end position="142"/>
    </location>
</feature>
<dbReference type="Pfam" id="PF00355">
    <property type="entry name" value="Rieske"/>
    <property type="match status" value="1"/>
</dbReference>
<dbReference type="InterPro" id="IPR036922">
    <property type="entry name" value="Rieske_2Fe-2S_sf"/>
</dbReference>
<dbReference type="InterPro" id="IPR006311">
    <property type="entry name" value="TAT_signal"/>
</dbReference>
<dbReference type="Gene3D" id="2.102.10.10">
    <property type="entry name" value="Rieske [2Fe-2S] iron-sulphur domain"/>
    <property type="match status" value="1"/>
</dbReference>
<dbReference type="InterPro" id="IPR014349">
    <property type="entry name" value="Rieske_Fe-S_prot"/>
</dbReference>
<organism evidence="8">
    <name type="scientific">marine metagenome</name>
    <dbReference type="NCBI Taxonomy" id="408172"/>
    <lineage>
        <taxon>unclassified sequences</taxon>
        <taxon>metagenomes</taxon>
        <taxon>ecological metagenomes</taxon>
    </lineage>
</organism>
<evidence type="ECO:0000256" key="2">
    <source>
        <dbReference type="ARBA" id="ARBA00022723"/>
    </source>
</evidence>